<protein>
    <submittedName>
        <fullName evidence="2">Uncharacterized protein</fullName>
    </submittedName>
</protein>
<keyword evidence="1" id="KW-1133">Transmembrane helix</keyword>
<evidence type="ECO:0000256" key="1">
    <source>
        <dbReference type="SAM" id="Phobius"/>
    </source>
</evidence>
<proteinExistence type="predicted"/>
<feature type="transmembrane region" description="Helical" evidence="1">
    <location>
        <begin position="17"/>
        <end position="35"/>
    </location>
</feature>
<dbReference type="EMBL" id="QMKO01003419">
    <property type="protein sequence ID" value="RTG81366.1"/>
    <property type="molecule type" value="Genomic_DNA"/>
</dbReference>
<dbReference type="Proteomes" id="UP000290809">
    <property type="component" value="Unassembled WGS sequence"/>
</dbReference>
<keyword evidence="3" id="KW-1185">Reference proteome</keyword>
<reference evidence="2 3" key="1">
    <citation type="journal article" date="2019" name="PLoS Pathog.">
        <title>Genome sequence of the bovine parasite Schistosoma bovis Tanzania.</title>
        <authorList>
            <person name="Oey H."/>
            <person name="Zakrzewski M."/>
            <person name="Gobert G."/>
            <person name="Gravermann K."/>
            <person name="Stoye J."/>
            <person name="Jones M."/>
            <person name="Mcmanus D."/>
            <person name="Krause L."/>
        </authorList>
    </citation>
    <scope>NUCLEOTIDE SEQUENCE [LARGE SCALE GENOMIC DNA]</scope>
    <source>
        <strain evidence="2 3">TAN1997</strain>
    </source>
</reference>
<accession>A0A430Q155</accession>
<sequence>MVLKLKLMACWYRMEKIQYMSVNGMSLMIWVVVYLKMRSVDIHVHYSPMDKLVLESHIYDWLWT</sequence>
<evidence type="ECO:0000313" key="2">
    <source>
        <dbReference type="EMBL" id="RTG81366.1"/>
    </source>
</evidence>
<name>A0A430Q155_SCHBO</name>
<keyword evidence="1" id="KW-0472">Membrane</keyword>
<dbReference type="AlphaFoldDB" id="A0A430Q155"/>
<organism evidence="2 3">
    <name type="scientific">Schistosoma bovis</name>
    <name type="common">Blood fluke</name>
    <dbReference type="NCBI Taxonomy" id="6184"/>
    <lineage>
        <taxon>Eukaryota</taxon>
        <taxon>Metazoa</taxon>
        <taxon>Spiralia</taxon>
        <taxon>Lophotrochozoa</taxon>
        <taxon>Platyhelminthes</taxon>
        <taxon>Trematoda</taxon>
        <taxon>Digenea</taxon>
        <taxon>Strigeidida</taxon>
        <taxon>Schistosomatoidea</taxon>
        <taxon>Schistosomatidae</taxon>
        <taxon>Schistosoma</taxon>
    </lineage>
</organism>
<evidence type="ECO:0000313" key="3">
    <source>
        <dbReference type="Proteomes" id="UP000290809"/>
    </source>
</evidence>
<comment type="caution">
    <text evidence="2">The sequence shown here is derived from an EMBL/GenBank/DDBJ whole genome shotgun (WGS) entry which is preliminary data.</text>
</comment>
<gene>
    <name evidence="2" type="ORF">DC041_0011182</name>
</gene>
<keyword evidence="1" id="KW-0812">Transmembrane</keyword>